<evidence type="ECO:0000313" key="15">
    <source>
        <dbReference type="Proteomes" id="UP000245771"/>
    </source>
</evidence>
<dbReference type="PIRSF" id="PIRSF000439">
    <property type="entry name" value="Oat_ACAT_DAG_ARE"/>
    <property type="match status" value="1"/>
</dbReference>
<feature type="transmembrane region" description="Helical" evidence="13">
    <location>
        <begin position="183"/>
        <end position="201"/>
    </location>
</feature>
<dbReference type="AlphaFoldDB" id="A0A316V5V0"/>
<dbReference type="InterPro" id="IPR004299">
    <property type="entry name" value="MBOAT_fam"/>
</dbReference>
<comment type="similarity">
    <text evidence="2 10">Belongs to the membrane-bound acyltransferase family. Sterol o-acyltransferase subfamily.</text>
</comment>
<dbReference type="FunCoup" id="A0A316V5V0">
    <property type="interactions" value="125"/>
</dbReference>
<name>A0A316V5V0_9BASI</name>
<dbReference type="STRING" id="1280837.A0A316V5V0"/>
<feature type="region of interest" description="Disordered" evidence="12">
    <location>
        <begin position="284"/>
        <end position="383"/>
    </location>
</feature>
<feature type="compositionally biased region" description="Basic and acidic residues" evidence="12">
    <location>
        <begin position="363"/>
        <end position="376"/>
    </location>
</feature>
<organism evidence="14 15">
    <name type="scientific">Meira miltonrushii</name>
    <dbReference type="NCBI Taxonomy" id="1280837"/>
    <lineage>
        <taxon>Eukaryota</taxon>
        <taxon>Fungi</taxon>
        <taxon>Dikarya</taxon>
        <taxon>Basidiomycota</taxon>
        <taxon>Ustilaginomycotina</taxon>
        <taxon>Exobasidiomycetes</taxon>
        <taxon>Exobasidiales</taxon>
        <taxon>Brachybasidiaceae</taxon>
        <taxon>Meira</taxon>
    </lineage>
</organism>
<feature type="transmembrane region" description="Helical" evidence="13">
    <location>
        <begin position="147"/>
        <end position="171"/>
    </location>
</feature>
<evidence type="ECO:0000256" key="13">
    <source>
        <dbReference type="SAM" id="Phobius"/>
    </source>
</evidence>
<evidence type="ECO:0000256" key="10">
    <source>
        <dbReference type="PIRNR" id="PIRNR000439"/>
    </source>
</evidence>
<feature type="compositionally biased region" description="Basic and acidic residues" evidence="12">
    <location>
        <begin position="342"/>
        <end position="354"/>
    </location>
</feature>
<evidence type="ECO:0000256" key="5">
    <source>
        <dbReference type="ARBA" id="ARBA00022824"/>
    </source>
</evidence>
<feature type="active site" evidence="11">
    <location>
        <position position="585"/>
    </location>
</feature>
<dbReference type="OrthoDB" id="10039049at2759"/>
<protein>
    <recommendedName>
        <fullName evidence="10">O-acyltransferase</fullName>
    </recommendedName>
</protein>
<evidence type="ECO:0000256" key="4">
    <source>
        <dbReference type="ARBA" id="ARBA00022692"/>
    </source>
</evidence>
<dbReference type="GeneID" id="37018492"/>
<dbReference type="GO" id="GO:0034737">
    <property type="term" value="F:ergosterol O-acyltransferase activity"/>
    <property type="evidence" value="ECO:0007669"/>
    <property type="project" value="TreeGrafter"/>
</dbReference>
<dbReference type="RefSeq" id="XP_025352916.1">
    <property type="nucleotide sequence ID" value="XM_025496711.1"/>
</dbReference>
<feature type="transmembrane region" description="Helical" evidence="13">
    <location>
        <begin position="598"/>
        <end position="616"/>
    </location>
</feature>
<feature type="compositionally biased region" description="Polar residues" evidence="12">
    <location>
        <begin position="1"/>
        <end position="16"/>
    </location>
</feature>
<accession>A0A316V5V0</accession>
<evidence type="ECO:0000256" key="6">
    <source>
        <dbReference type="ARBA" id="ARBA00022989"/>
    </source>
</evidence>
<feature type="compositionally biased region" description="Basic and acidic residues" evidence="12">
    <location>
        <begin position="284"/>
        <end position="296"/>
    </location>
</feature>
<dbReference type="Pfam" id="PF03062">
    <property type="entry name" value="MBOAT"/>
    <property type="match status" value="1"/>
</dbReference>
<evidence type="ECO:0000313" key="14">
    <source>
        <dbReference type="EMBL" id="PWN32614.1"/>
    </source>
</evidence>
<keyword evidence="4 13" id="KW-0812">Transmembrane</keyword>
<keyword evidence="8 10" id="KW-0012">Acyltransferase</keyword>
<evidence type="ECO:0000256" key="9">
    <source>
        <dbReference type="ARBA" id="ARBA00023568"/>
    </source>
</evidence>
<feature type="transmembrane region" description="Helical" evidence="13">
    <location>
        <begin position="628"/>
        <end position="647"/>
    </location>
</feature>
<keyword evidence="15" id="KW-1185">Reference proteome</keyword>
<comment type="function">
    <text evidence="9">Sterol O-acyltransferase that catalyzes the formation of stery esters.</text>
</comment>
<dbReference type="GO" id="GO:0008204">
    <property type="term" value="P:ergosterol metabolic process"/>
    <property type="evidence" value="ECO:0007669"/>
    <property type="project" value="TreeGrafter"/>
</dbReference>
<dbReference type="GO" id="GO:0005789">
    <property type="term" value="C:endoplasmic reticulum membrane"/>
    <property type="evidence" value="ECO:0007669"/>
    <property type="project" value="UniProtKB-SubCell"/>
</dbReference>
<gene>
    <name evidence="14" type="ORF">FA14DRAFT_125557</name>
</gene>
<reference evidence="14 15" key="1">
    <citation type="journal article" date="2018" name="Mol. Biol. Evol.">
        <title>Broad Genomic Sampling Reveals a Smut Pathogenic Ancestry of the Fungal Clade Ustilaginomycotina.</title>
        <authorList>
            <person name="Kijpornyongpan T."/>
            <person name="Mondo S.J."/>
            <person name="Barry K."/>
            <person name="Sandor L."/>
            <person name="Lee J."/>
            <person name="Lipzen A."/>
            <person name="Pangilinan J."/>
            <person name="LaButti K."/>
            <person name="Hainaut M."/>
            <person name="Henrissat B."/>
            <person name="Grigoriev I.V."/>
            <person name="Spatafora J.W."/>
            <person name="Aime M.C."/>
        </authorList>
    </citation>
    <scope>NUCLEOTIDE SEQUENCE [LARGE SCALE GENOMIC DNA]</scope>
    <source>
        <strain evidence="14 15">MCA 3882</strain>
    </source>
</reference>
<dbReference type="InParanoid" id="A0A316V5V0"/>
<keyword evidence="7 10" id="KW-0472">Membrane</keyword>
<feature type="transmembrane region" description="Helical" evidence="13">
    <location>
        <begin position="493"/>
        <end position="512"/>
    </location>
</feature>
<evidence type="ECO:0000256" key="11">
    <source>
        <dbReference type="PIRSR" id="PIRSR000439-1"/>
    </source>
</evidence>
<evidence type="ECO:0000256" key="8">
    <source>
        <dbReference type="ARBA" id="ARBA00023315"/>
    </source>
</evidence>
<evidence type="ECO:0000256" key="1">
    <source>
        <dbReference type="ARBA" id="ARBA00004477"/>
    </source>
</evidence>
<feature type="transmembrane region" description="Helical" evidence="13">
    <location>
        <begin position="107"/>
        <end position="127"/>
    </location>
</feature>
<dbReference type="Proteomes" id="UP000245771">
    <property type="component" value="Unassembled WGS sequence"/>
</dbReference>
<evidence type="ECO:0000256" key="7">
    <source>
        <dbReference type="ARBA" id="ARBA00023136"/>
    </source>
</evidence>
<evidence type="ECO:0000256" key="2">
    <source>
        <dbReference type="ARBA" id="ARBA00009010"/>
    </source>
</evidence>
<feature type="region of interest" description="Disordered" evidence="12">
    <location>
        <begin position="1"/>
        <end position="30"/>
    </location>
</feature>
<dbReference type="PANTHER" id="PTHR10408">
    <property type="entry name" value="STEROL O-ACYLTRANSFERASE"/>
    <property type="match status" value="1"/>
</dbReference>
<keyword evidence="5 10" id="KW-0256">Endoplasmic reticulum</keyword>
<keyword evidence="3 10" id="KW-0808">Transferase</keyword>
<feature type="transmembrane region" description="Helical" evidence="13">
    <location>
        <begin position="454"/>
        <end position="473"/>
    </location>
</feature>
<evidence type="ECO:0000256" key="3">
    <source>
        <dbReference type="ARBA" id="ARBA00022679"/>
    </source>
</evidence>
<dbReference type="InterPro" id="IPR014371">
    <property type="entry name" value="Oat_ACAT_DAG_ARE"/>
</dbReference>
<feature type="compositionally biased region" description="Polar residues" evidence="12">
    <location>
        <begin position="312"/>
        <end position="341"/>
    </location>
</feature>
<sequence length="648" mass="73990">MATTTEKSPVNGTPRSELSEEDGGVVSNTTVTTELIGKKGDKKESLTFTHQGVKGISHKVDKDGAVHLLPKRSGKTNRIRTLVSFKARESHFDRFNKEAAKDPFRGFYTLFWISLMIFVLNTFYNSFATTGQILSLTFATLFSRDAIVLAISDGVLIGSLFICVPFAKILVNGWCRYWPTLIWFQHVWQACLLGIVIKWSHYRDWPWVQSGFFVLHTLSMLMKIHSYMAINGYLADTYHRMKRLEHTIEERVADVEGIREGEKPVGKGGVSEEAWKRAVEKAAAADETDLRSKAEGGDANGHLAVDTDESTEAVSTQVGEWDNLQAQRGTSTLRQRANSTIIDRKPSVQHPERDHKKKSEKSKHKDNQETLIRDPHPLATHPDPLINSLAREVELLREELTSSRPGIDEKNPDVYTETVTWPSNVTFANFFDYLLVPTLVYELSYPRLKTVRPLYLLEKALATFGTFFVIYVITEHWIMPRQPSPDTPLLHTFLELAVPMMLNYLLIFYIMFECICQFFAEWTGFADRLFYEDWWNATSMDVFSRRWNRPVHSFLLRHVYASSITAGLPKGVAMFITFLLSSLLHELVMAIVSGKIRGYLFAMQMAQLPLIFISQIPFVKRNETLGNIIFWTGLLIGFPMLNIAYITY</sequence>
<comment type="subcellular location">
    <subcellularLocation>
        <location evidence="1 10">Endoplasmic reticulum membrane</location>
        <topology evidence="1 10">Multi-pass membrane protein</topology>
    </subcellularLocation>
</comment>
<proteinExistence type="inferred from homology"/>
<keyword evidence="6 13" id="KW-1133">Transmembrane helix</keyword>
<feature type="transmembrane region" description="Helical" evidence="13">
    <location>
        <begin position="213"/>
        <end position="234"/>
    </location>
</feature>
<evidence type="ECO:0000256" key="12">
    <source>
        <dbReference type="SAM" id="MobiDB-lite"/>
    </source>
</evidence>
<dbReference type="EMBL" id="KZ819605">
    <property type="protein sequence ID" value="PWN32614.1"/>
    <property type="molecule type" value="Genomic_DNA"/>
</dbReference>
<dbReference type="PANTHER" id="PTHR10408:SF9">
    <property type="entry name" value="STEROL O-ACYLTRANSFERASE 2-RELATED"/>
    <property type="match status" value="1"/>
</dbReference>